<protein>
    <submittedName>
        <fullName evidence="3">Nucleoside-diphosphate sugar epimerase</fullName>
    </submittedName>
</protein>
<feature type="transmembrane region" description="Helical" evidence="1">
    <location>
        <begin position="366"/>
        <end position="384"/>
    </location>
</feature>
<reference evidence="3" key="2">
    <citation type="submission" date="2020-09" db="EMBL/GenBank/DDBJ databases">
        <authorList>
            <person name="Sun Q."/>
            <person name="Sedlacek I."/>
        </authorList>
    </citation>
    <scope>NUCLEOTIDE SEQUENCE</scope>
    <source>
        <strain evidence="3">CCM 7684</strain>
    </source>
</reference>
<keyword evidence="1" id="KW-0812">Transmembrane</keyword>
<dbReference type="Proteomes" id="UP000602745">
    <property type="component" value="Unassembled WGS sequence"/>
</dbReference>
<feature type="transmembrane region" description="Helical" evidence="1">
    <location>
        <begin position="420"/>
        <end position="437"/>
    </location>
</feature>
<feature type="transmembrane region" description="Helical" evidence="1">
    <location>
        <begin position="325"/>
        <end position="354"/>
    </location>
</feature>
<feature type="domain" description="NAD(P)-binding" evidence="2">
    <location>
        <begin position="11"/>
        <end position="159"/>
    </location>
</feature>
<dbReference type="Pfam" id="PF13781">
    <property type="entry name" value="DoxX_3"/>
    <property type="match status" value="1"/>
</dbReference>
<dbReference type="Pfam" id="PF13460">
    <property type="entry name" value="NAD_binding_10"/>
    <property type="match status" value="1"/>
</dbReference>
<dbReference type="Gene3D" id="3.40.50.720">
    <property type="entry name" value="NAD(P)-binding Rossmann-like Domain"/>
    <property type="match status" value="1"/>
</dbReference>
<dbReference type="InterPro" id="IPR016040">
    <property type="entry name" value="NAD(P)-bd_dom"/>
</dbReference>
<dbReference type="SUPFAM" id="SSF51735">
    <property type="entry name" value="NAD(P)-binding Rossmann-fold domains"/>
    <property type="match status" value="1"/>
</dbReference>
<evidence type="ECO:0000313" key="3">
    <source>
        <dbReference type="EMBL" id="GGE34255.1"/>
    </source>
</evidence>
<keyword evidence="1" id="KW-1133">Transmembrane helix</keyword>
<gene>
    <name evidence="3" type="ORF">GCM10007276_09510</name>
</gene>
<evidence type="ECO:0000256" key="1">
    <source>
        <dbReference type="SAM" id="Phobius"/>
    </source>
</evidence>
<dbReference type="PANTHER" id="PTHR12126">
    <property type="entry name" value="NADH-UBIQUINONE OXIDOREDUCTASE 39 KDA SUBUNIT-RELATED"/>
    <property type="match status" value="1"/>
</dbReference>
<dbReference type="RefSeq" id="WP_188408524.1">
    <property type="nucleotide sequence ID" value="NZ_BMCP01000001.1"/>
</dbReference>
<dbReference type="GO" id="GO:0044877">
    <property type="term" value="F:protein-containing complex binding"/>
    <property type="evidence" value="ECO:0007669"/>
    <property type="project" value="TreeGrafter"/>
</dbReference>
<comment type="caution">
    <text evidence="3">The sequence shown here is derived from an EMBL/GenBank/DDBJ whole genome shotgun (WGS) entry which is preliminary data.</text>
</comment>
<dbReference type="PANTHER" id="PTHR12126:SF11">
    <property type="entry name" value="NADH DEHYDROGENASE [UBIQUINONE] 1 ALPHA SUBCOMPLEX SUBUNIT 9, MITOCHONDRIAL"/>
    <property type="match status" value="1"/>
</dbReference>
<feature type="transmembrane region" description="Helical" evidence="1">
    <location>
        <begin position="391"/>
        <end position="414"/>
    </location>
</feature>
<evidence type="ECO:0000313" key="4">
    <source>
        <dbReference type="Proteomes" id="UP000602745"/>
    </source>
</evidence>
<dbReference type="InterPro" id="IPR036291">
    <property type="entry name" value="NAD(P)-bd_dom_sf"/>
</dbReference>
<dbReference type="EMBL" id="BMCP01000001">
    <property type="protein sequence ID" value="GGE34255.1"/>
    <property type="molecule type" value="Genomic_DNA"/>
</dbReference>
<keyword evidence="4" id="KW-1185">Reference proteome</keyword>
<dbReference type="InterPro" id="IPR051207">
    <property type="entry name" value="ComplexI_NDUFA9_subunit"/>
</dbReference>
<accession>A0A8J2VNZ3</accession>
<dbReference type="AlphaFoldDB" id="A0A8J2VNZ3"/>
<dbReference type="InterPro" id="IPR025695">
    <property type="entry name" value="DoxX-like"/>
</dbReference>
<reference evidence="3" key="1">
    <citation type="journal article" date="2014" name="Int. J. Syst. Evol. Microbiol.">
        <title>Complete genome sequence of Corynebacterium casei LMG S-19264T (=DSM 44701T), isolated from a smear-ripened cheese.</title>
        <authorList>
            <consortium name="US DOE Joint Genome Institute (JGI-PGF)"/>
            <person name="Walter F."/>
            <person name="Albersmeier A."/>
            <person name="Kalinowski J."/>
            <person name="Ruckert C."/>
        </authorList>
    </citation>
    <scope>NUCLEOTIDE SEQUENCE</scope>
    <source>
        <strain evidence="3">CCM 7684</strain>
    </source>
</reference>
<feature type="transmembrane region" description="Helical" evidence="1">
    <location>
        <begin position="6"/>
        <end position="25"/>
    </location>
</feature>
<sequence>MISRPTIAVLGASGLIGGAVALGLIRQGFSVVAVARRFTPAQAWAFGHAAVTAPVVDMSRAKLAETLAGWQADVVVNCIGVLQDGPKGKTGEVHSAFIQRLLAAMDAAIEPALLVHLSMPGRDEDDRTQFSRSKREGERLIAGGPVRYVILRPGFVIAPAAYGGSAMIRALAALPLGLPDEQNARPFAVSDVADITATIAHVATRWHEGDRAFAESWDVLERESATFGQVVESFRRHFGGPRAVANLPGWLMSIGARAGDLVSRLGWTPPIRTTALAEIRRGVEGDPAPWIAATGIEPRSLAEAVTRLEANVQASWFARLYLLKALVFGILALFWIVSGLIPLTVSFGAAALVFTTAGFPQGLANAITAATSFADVAIGLAIAWRPWSRAGLLAGIALSLAYVAGSLVLTPALWLDPVGPLVKTIPAIVLMLVALAIRDDR</sequence>
<proteinExistence type="predicted"/>
<keyword evidence="1" id="KW-0472">Membrane</keyword>
<name>A0A8J2VNZ3_9RHOB</name>
<organism evidence="3 4">
    <name type="scientific">Agaricicola taiwanensis</name>
    <dbReference type="NCBI Taxonomy" id="591372"/>
    <lineage>
        <taxon>Bacteria</taxon>
        <taxon>Pseudomonadati</taxon>
        <taxon>Pseudomonadota</taxon>
        <taxon>Alphaproteobacteria</taxon>
        <taxon>Rhodobacterales</taxon>
        <taxon>Paracoccaceae</taxon>
        <taxon>Agaricicola</taxon>
    </lineage>
</organism>
<evidence type="ECO:0000259" key="2">
    <source>
        <dbReference type="Pfam" id="PF13460"/>
    </source>
</evidence>